<dbReference type="EMBL" id="AYYK01000008">
    <property type="protein sequence ID" value="KRM79035.1"/>
    <property type="molecule type" value="Genomic_DNA"/>
</dbReference>
<dbReference type="STRING" id="1423738.FC84_GL000193"/>
<dbReference type="GO" id="GO:0006508">
    <property type="term" value="P:proteolysis"/>
    <property type="evidence" value="ECO:0007669"/>
    <property type="project" value="UniProtKB-KW"/>
</dbReference>
<sequence length="469" mass="52896">MIKRKKGSCTTILVGKDATIDGSTLIARNEDGAGPLDPQRFVVVNPNEQPKHYKAVLSPVELDLPDNPLRYTSTPEADLSSGIWAAAGINANNVAMTATETITTNSRILGVDPLTKDGLGEEDFVVITLPYINSAREGVKRLGALLEKYGTYETNGICFSDKDEVWYFESIAGHHWAAIRIPDDAYVVAPNRFNIAEFDFNSDDTMFAADLPELIEKYHLNPDRDQVNLRHIFGSATIKDTRYNNPRAWYGQKYFNPEFDTDPFDQDLPFICRTDKKISIEDVKFVLSSHYQNTVYDAYGSLGTAEEKKLLRPIGINRNQELHILQIRNDVPAEIAGIHWLAFGPNTFNAVVPFYANVTDTPENYKNTTTELNPNNIYWLTNIMALIGDSNFDLYEDEENIFEQNTVAACRHLQIEADQAYKSHTDIQAYLGDINNQMADLYQKNANTLLGQMLAFGEPKMNLKFQLHD</sequence>
<comment type="similarity">
    <text evidence="2 6">Belongs to the peptidase C69 family.</text>
</comment>
<protein>
    <recommendedName>
        <fullName evidence="6">Dipeptidase</fullName>
        <ecNumber evidence="6">3.4.-.-</ecNumber>
    </recommendedName>
</protein>
<dbReference type="RefSeq" id="WP_057756590.1">
    <property type="nucleotide sequence ID" value="NZ_AYYK01000008.1"/>
</dbReference>
<evidence type="ECO:0000256" key="1">
    <source>
        <dbReference type="ARBA" id="ARBA00001670"/>
    </source>
</evidence>
<dbReference type="InterPro" id="IPR047804">
    <property type="entry name" value="C69_dipept_A-like"/>
</dbReference>
<keyword evidence="3 6" id="KW-0645">Protease</keyword>
<keyword evidence="8" id="KW-1185">Reference proteome</keyword>
<evidence type="ECO:0000256" key="2">
    <source>
        <dbReference type="ARBA" id="ARBA00007225"/>
    </source>
</evidence>
<dbReference type="Gene3D" id="3.60.60.10">
    <property type="entry name" value="Penicillin V Acylase, Chain A"/>
    <property type="match status" value="1"/>
</dbReference>
<comment type="catalytic activity">
    <reaction evidence="1">
        <text>an L-aminoacyl-L-amino acid + H2O = 2 an L-alpha-amino acid</text>
        <dbReference type="Rhea" id="RHEA:48940"/>
        <dbReference type="ChEBI" id="CHEBI:15377"/>
        <dbReference type="ChEBI" id="CHEBI:59869"/>
        <dbReference type="ChEBI" id="CHEBI:77460"/>
        <dbReference type="EC" id="3.4.13.19"/>
    </reaction>
</comment>
<comment type="caution">
    <text evidence="7">The sequence shown here is derived from an EMBL/GenBank/DDBJ whole genome shotgun (WGS) entry which is preliminary data.</text>
</comment>
<evidence type="ECO:0000256" key="4">
    <source>
        <dbReference type="ARBA" id="ARBA00022801"/>
    </source>
</evidence>
<dbReference type="Pfam" id="PF03577">
    <property type="entry name" value="Peptidase_C69"/>
    <property type="match status" value="1"/>
</dbReference>
<dbReference type="GO" id="GO:0016805">
    <property type="term" value="F:dipeptidase activity"/>
    <property type="evidence" value="ECO:0007669"/>
    <property type="project" value="UniProtKB-KW"/>
</dbReference>
<gene>
    <name evidence="7" type="ORF">FC84_GL000193</name>
</gene>
<evidence type="ECO:0000256" key="5">
    <source>
        <dbReference type="ARBA" id="ARBA00022997"/>
    </source>
</evidence>
<keyword evidence="5 6" id="KW-0224">Dipeptidase</keyword>
<name>A0A0R2BS62_9LACO</name>
<accession>A0A0R2BS62</accession>
<keyword evidence="4 6" id="KW-0378">Hydrolase</keyword>
<dbReference type="PANTHER" id="PTHR12994">
    <property type="entry name" value="SECERNIN"/>
    <property type="match status" value="1"/>
</dbReference>
<dbReference type="PATRIC" id="fig|1423738.3.peg.194"/>
<dbReference type="PANTHER" id="PTHR12994:SF17">
    <property type="entry name" value="LD30995P"/>
    <property type="match status" value="1"/>
</dbReference>
<reference evidence="7 8" key="1">
    <citation type="journal article" date="2015" name="Genome Announc.">
        <title>Expanding the biotechnology potential of lactobacilli through comparative genomics of 213 strains and associated genera.</title>
        <authorList>
            <person name="Sun Z."/>
            <person name="Harris H.M."/>
            <person name="McCann A."/>
            <person name="Guo C."/>
            <person name="Argimon S."/>
            <person name="Zhang W."/>
            <person name="Yang X."/>
            <person name="Jeffery I.B."/>
            <person name="Cooney J.C."/>
            <person name="Kagawa T.F."/>
            <person name="Liu W."/>
            <person name="Song Y."/>
            <person name="Salvetti E."/>
            <person name="Wrobel A."/>
            <person name="Rasinkangas P."/>
            <person name="Parkhill J."/>
            <person name="Rea M.C."/>
            <person name="O'Sullivan O."/>
            <person name="Ritari J."/>
            <person name="Douillard F.P."/>
            <person name="Paul Ross R."/>
            <person name="Yang R."/>
            <person name="Briner A.E."/>
            <person name="Felis G.E."/>
            <person name="de Vos W.M."/>
            <person name="Barrangou R."/>
            <person name="Klaenhammer T.R."/>
            <person name="Caufield P.W."/>
            <person name="Cui Y."/>
            <person name="Zhang H."/>
            <person name="O'Toole P.W."/>
        </authorList>
    </citation>
    <scope>NUCLEOTIDE SEQUENCE [LARGE SCALE GENOMIC DNA]</scope>
    <source>
        <strain evidence="7 8">DSM 20335</strain>
    </source>
</reference>
<evidence type="ECO:0000313" key="7">
    <source>
        <dbReference type="EMBL" id="KRM79035.1"/>
    </source>
</evidence>
<evidence type="ECO:0000313" key="8">
    <source>
        <dbReference type="Proteomes" id="UP000051813"/>
    </source>
</evidence>
<proteinExistence type="inferred from homology"/>
<evidence type="ECO:0000256" key="6">
    <source>
        <dbReference type="RuleBase" id="RU364089"/>
    </source>
</evidence>
<dbReference type="NCBIfam" id="NF033678">
    <property type="entry name" value="C69_fam_dipept"/>
    <property type="match status" value="1"/>
</dbReference>
<dbReference type="GO" id="GO:0070004">
    <property type="term" value="F:cysteine-type exopeptidase activity"/>
    <property type="evidence" value="ECO:0007669"/>
    <property type="project" value="InterPro"/>
</dbReference>
<dbReference type="OrthoDB" id="9764088at2"/>
<dbReference type="InterPro" id="IPR005322">
    <property type="entry name" value="Peptidase_C69"/>
</dbReference>
<dbReference type="AlphaFoldDB" id="A0A0R2BS62"/>
<dbReference type="EC" id="3.4.-.-" evidence="6"/>
<dbReference type="Proteomes" id="UP000051813">
    <property type="component" value="Unassembled WGS sequence"/>
</dbReference>
<evidence type="ECO:0000256" key="3">
    <source>
        <dbReference type="ARBA" id="ARBA00022670"/>
    </source>
</evidence>
<organism evidence="7 8">
    <name type="scientific">Lapidilactobacillus dextrinicus DSM 20335</name>
    <dbReference type="NCBI Taxonomy" id="1423738"/>
    <lineage>
        <taxon>Bacteria</taxon>
        <taxon>Bacillati</taxon>
        <taxon>Bacillota</taxon>
        <taxon>Bacilli</taxon>
        <taxon>Lactobacillales</taxon>
        <taxon>Lactobacillaceae</taxon>
        <taxon>Lapidilactobacillus</taxon>
    </lineage>
</organism>